<keyword evidence="1" id="KW-0812">Transmembrane</keyword>
<feature type="transmembrane region" description="Helical" evidence="1">
    <location>
        <begin position="62"/>
        <end position="84"/>
    </location>
</feature>
<evidence type="ECO:0000313" key="4">
    <source>
        <dbReference type="Proteomes" id="UP001239462"/>
    </source>
</evidence>
<organism evidence="3 4">
    <name type="scientific">Roseiconus lacunae</name>
    <dbReference type="NCBI Taxonomy" id="2605694"/>
    <lineage>
        <taxon>Bacteria</taxon>
        <taxon>Pseudomonadati</taxon>
        <taxon>Planctomycetota</taxon>
        <taxon>Planctomycetia</taxon>
        <taxon>Pirellulales</taxon>
        <taxon>Pirellulaceae</taxon>
        <taxon>Roseiconus</taxon>
    </lineage>
</organism>
<gene>
    <name evidence="3" type="ORF">QTN89_13255</name>
</gene>
<evidence type="ECO:0000259" key="2">
    <source>
        <dbReference type="Pfam" id="PF07596"/>
    </source>
</evidence>
<dbReference type="PANTHER" id="PTHR30093:SF2">
    <property type="entry name" value="TYPE II SECRETION SYSTEM PROTEIN H"/>
    <property type="match status" value="1"/>
</dbReference>
<reference evidence="3 4" key="1">
    <citation type="submission" date="2023-06" db="EMBL/GenBank/DDBJ databases">
        <title>Roseiconus lacunae JC819 isolated from Gulf of Mannar region, Tamil Nadu.</title>
        <authorList>
            <person name="Pk S."/>
            <person name="Ch S."/>
            <person name="Ch V.R."/>
        </authorList>
    </citation>
    <scope>NUCLEOTIDE SEQUENCE [LARGE SCALE GENOMIC DNA]</scope>
    <source>
        <strain evidence="3 4">JC819</strain>
    </source>
</reference>
<comment type="caution">
    <text evidence="3">The sequence shown here is derived from an EMBL/GenBank/DDBJ whole genome shotgun (WGS) entry which is preliminary data.</text>
</comment>
<name>A0ABT7PIU5_9BACT</name>
<proteinExistence type="predicted"/>
<accession>A0ABT7PIU5</accession>
<sequence length="305" mass="32568">MPYLFTCPHCSAKTQVEDRYSGQSGECFTCGGAIEIPDFTGAAKRSATDMPLRPAARSMGKLIAAGVVLLLLVSLVFVIVQFGGSSVTRLAEVRKQRASLSNLETIAAAMNAYAADYGVYPPPMIRNAAGMPMHSWRVLLLPYLGEQTMYDGFDLGKPWNHPTNIDAAYMMPEVYLHPADDSTIIGRAGYYMVTGKGTLFPPQGPLGPEDVTDKPAQTILLIAGAAPSNRAGGGWTEPLDYDFAKMRGVINGNLGVEPGGMIKSGVTVVTVDGRGHFLPNEMPPATFNALVTPRGNEPLADDTLD</sequence>
<keyword evidence="4" id="KW-1185">Reference proteome</keyword>
<dbReference type="PANTHER" id="PTHR30093">
    <property type="entry name" value="GENERAL SECRETION PATHWAY PROTEIN G"/>
    <property type="match status" value="1"/>
</dbReference>
<dbReference type="Pfam" id="PF07596">
    <property type="entry name" value="SBP_bac_10"/>
    <property type="match status" value="1"/>
</dbReference>
<protein>
    <submittedName>
        <fullName evidence="3">DUF1559 domain-containing protein</fullName>
    </submittedName>
</protein>
<keyword evidence="1" id="KW-0472">Membrane</keyword>
<evidence type="ECO:0000313" key="3">
    <source>
        <dbReference type="EMBL" id="MDM4016405.1"/>
    </source>
</evidence>
<feature type="domain" description="DUF1559" evidence="2">
    <location>
        <begin position="101"/>
        <end position="198"/>
    </location>
</feature>
<keyword evidence="1" id="KW-1133">Transmembrane helix</keyword>
<dbReference type="EMBL" id="JASZZN010000008">
    <property type="protein sequence ID" value="MDM4016405.1"/>
    <property type="molecule type" value="Genomic_DNA"/>
</dbReference>
<dbReference type="Proteomes" id="UP001239462">
    <property type="component" value="Unassembled WGS sequence"/>
</dbReference>
<evidence type="ECO:0000256" key="1">
    <source>
        <dbReference type="SAM" id="Phobius"/>
    </source>
</evidence>
<dbReference type="InterPro" id="IPR011453">
    <property type="entry name" value="DUF1559"/>
</dbReference>
<dbReference type="RefSeq" id="WP_289164041.1">
    <property type="nucleotide sequence ID" value="NZ_JASZZN010000008.1"/>
</dbReference>